<dbReference type="PANTHER" id="PTHR11140:SF0">
    <property type="entry name" value="PRE-MRNA-PROCESSING-SPLICING FACTOR 8"/>
    <property type="match status" value="1"/>
</dbReference>
<feature type="domain" description="PRO8NT" evidence="2">
    <location>
        <begin position="89"/>
        <end position="233"/>
    </location>
</feature>
<dbReference type="AlphaFoldDB" id="A0A8H6BYG7"/>
<dbReference type="GO" id="GO:0000244">
    <property type="term" value="P:spliceosomal tri-snRNP complex assembly"/>
    <property type="evidence" value="ECO:0007669"/>
    <property type="project" value="TreeGrafter"/>
</dbReference>
<dbReference type="GO" id="GO:0030619">
    <property type="term" value="F:U1 snRNA binding"/>
    <property type="evidence" value="ECO:0007669"/>
    <property type="project" value="TreeGrafter"/>
</dbReference>
<dbReference type="GO" id="GO:0030620">
    <property type="term" value="F:U2 snRNA binding"/>
    <property type="evidence" value="ECO:0007669"/>
    <property type="project" value="TreeGrafter"/>
</dbReference>
<sequence>MGRKLPPPPPPPGISNKNKRRKENDGKPITENSNGAGKQQLPPPPPPPSSSQSLNSKLRPPPPPPPPPHLSQIKKSDTKRSATQVIPQKPEMPPQHLRKIMIDHGDLTSNKIASDKRSHLGSLKYLPHALLKLLENMPQPWEQQKEVKVLYHTTGAITFVNEIPRVIEPVYIAQWATTWNMMRREKKDRKHFKRMRFPPFDDEEPPLDWLENLDDTELVDAIRSKEIEDDDELRIGFMIQDL</sequence>
<dbReference type="InterPro" id="IPR012591">
    <property type="entry name" value="PRO8NT"/>
</dbReference>
<evidence type="ECO:0000313" key="3">
    <source>
        <dbReference type="EMBL" id="KAF6066514.1"/>
    </source>
</evidence>
<comment type="caution">
    <text evidence="3">The sequence shown here is derived from an EMBL/GenBank/DDBJ whole genome shotgun (WGS) entry which is preliminary data.</text>
</comment>
<evidence type="ECO:0000313" key="4">
    <source>
        <dbReference type="Proteomes" id="UP000536275"/>
    </source>
</evidence>
<dbReference type="Pfam" id="PF08082">
    <property type="entry name" value="PRO8NT"/>
    <property type="match status" value="1"/>
</dbReference>
<protein>
    <submittedName>
        <fullName evidence="3">Pre-mRNA-splicing factor 8 family protein</fullName>
    </submittedName>
</protein>
<evidence type="ECO:0000256" key="1">
    <source>
        <dbReference type="SAM" id="MobiDB-lite"/>
    </source>
</evidence>
<evidence type="ECO:0000259" key="2">
    <source>
        <dbReference type="Pfam" id="PF08082"/>
    </source>
</evidence>
<feature type="compositionally biased region" description="Pro residues" evidence="1">
    <location>
        <begin position="1"/>
        <end position="13"/>
    </location>
</feature>
<dbReference type="GO" id="GO:0017070">
    <property type="term" value="F:U6 snRNA binding"/>
    <property type="evidence" value="ECO:0007669"/>
    <property type="project" value="TreeGrafter"/>
</dbReference>
<dbReference type="PANTHER" id="PTHR11140">
    <property type="entry name" value="PRE-MRNA SPLICING FACTOR PRP8"/>
    <property type="match status" value="1"/>
</dbReference>
<name>A0A8H6BYG7_CANAX</name>
<feature type="compositionally biased region" description="Pro residues" evidence="1">
    <location>
        <begin position="59"/>
        <end position="69"/>
    </location>
</feature>
<dbReference type="GO" id="GO:0097157">
    <property type="term" value="F:pre-mRNA intronic binding"/>
    <property type="evidence" value="ECO:0007669"/>
    <property type="project" value="TreeGrafter"/>
</dbReference>
<dbReference type="GO" id="GO:0071013">
    <property type="term" value="C:catalytic step 2 spliceosome"/>
    <property type="evidence" value="ECO:0007669"/>
    <property type="project" value="TreeGrafter"/>
</dbReference>
<dbReference type="Proteomes" id="UP000536275">
    <property type="component" value="Unassembled WGS sequence"/>
</dbReference>
<organism evidence="3 4">
    <name type="scientific">Candida albicans</name>
    <name type="common">Yeast</name>
    <dbReference type="NCBI Taxonomy" id="5476"/>
    <lineage>
        <taxon>Eukaryota</taxon>
        <taxon>Fungi</taxon>
        <taxon>Dikarya</taxon>
        <taxon>Ascomycota</taxon>
        <taxon>Saccharomycotina</taxon>
        <taxon>Pichiomycetes</taxon>
        <taxon>Debaryomycetaceae</taxon>
        <taxon>Candida/Lodderomyces clade</taxon>
        <taxon>Candida</taxon>
    </lineage>
</organism>
<dbReference type="GO" id="GO:0030623">
    <property type="term" value="F:U5 snRNA binding"/>
    <property type="evidence" value="ECO:0007669"/>
    <property type="project" value="TreeGrafter"/>
</dbReference>
<dbReference type="InterPro" id="IPR027652">
    <property type="entry name" value="PRP8"/>
</dbReference>
<dbReference type="EMBL" id="JABWAD010000055">
    <property type="protein sequence ID" value="KAF6066514.1"/>
    <property type="molecule type" value="Genomic_DNA"/>
</dbReference>
<reference evidence="3 4" key="1">
    <citation type="submission" date="2020-03" db="EMBL/GenBank/DDBJ databases">
        <title>FDA dAtabase for Regulatory Grade micrObial Sequences (FDA-ARGOS): Supporting development and validation of Infectious Disease Dx tests.</title>
        <authorList>
            <person name="Campos J."/>
            <person name="Goldberg B."/>
            <person name="Tallon L."/>
            <person name="Sadzewicz L."/>
            <person name="Vavikolanu K."/>
            <person name="Mehta A."/>
            <person name="Aluvathingal J."/>
            <person name="Nadendla S."/>
            <person name="Nandy P."/>
            <person name="Geyer C."/>
            <person name="Yan Y."/>
            <person name="Sichtig H."/>
        </authorList>
    </citation>
    <scope>NUCLEOTIDE SEQUENCE [LARGE SCALE GENOMIC DNA]</scope>
    <source>
        <strain evidence="3 4">FDAARGOS_656</strain>
    </source>
</reference>
<gene>
    <name evidence="3" type="ORF">FOB64_004002</name>
</gene>
<proteinExistence type="predicted"/>
<accession>A0A8H6BYG7</accession>
<dbReference type="SUPFAM" id="SSF101447">
    <property type="entry name" value="Formin homology 2 domain (FH2 domain)"/>
    <property type="match status" value="1"/>
</dbReference>
<dbReference type="GO" id="GO:0005682">
    <property type="term" value="C:U5 snRNP"/>
    <property type="evidence" value="ECO:0007669"/>
    <property type="project" value="TreeGrafter"/>
</dbReference>
<feature type="region of interest" description="Disordered" evidence="1">
    <location>
        <begin position="1"/>
        <end position="95"/>
    </location>
</feature>